<dbReference type="Proteomes" id="UP001146351">
    <property type="component" value="Unassembled WGS sequence"/>
</dbReference>
<comment type="caution">
    <text evidence="3">The sequence shown here is derived from an EMBL/GenBank/DDBJ whole genome shotgun (WGS) entry which is preliminary data.</text>
</comment>
<organism evidence="3 4">
    <name type="scientific">Penicillium capsulatum</name>
    <dbReference type="NCBI Taxonomy" id="69766"/>
    <lineage>
        <taxon>Eukaryota</taxon>
        <taxon>Fungi</taxon>
        <taxon>Dikarya</taxon>
        <taxon>Ascomycota</taxon>
        <taxon>Pezizomycotina</taxon>
        <taxon>Eurotiomycetes</taxon>
        <taxon>Eurotiomycetidae</taxon>
        <taxon>Eurotiales</taxon>
        <taxon>Aspergillaceae</taxon>
        <taxon>Penicillium</taxon>
    </lineage>
</organism>
<feature type="region of interest" description="Disordered" evidence="1">
    <location>
        <begin position="1"/>
        <end position="59"/>
    </location>
</feature>
<dbReference type="PANTHER" id="PTHR35391:SF3">
    <property type="entry name" value="FINGER DOMAIN PROTEIN, PUTATIVE (AFU_ORTHOLOGUE AFUA_8G04300)-RELATED"/>
    <property type="match status" value="1"/>
</dbReference>
<dbReference type="Gene3D" id="3.30.160.60">
    <property type="entry name" value="Classic Zinc Finger"/>
    <property type="match status" value="1"/>
</dbReference>
<feature type="domain" description="C2H2-type" evidence="2">
    <location>
        <begin position="300"/>
        <end position="323"/>
    </location>
</feature>
<dbReference type="PANTHER" id="PTHR35391">
    <property type="entry name" value="C2H2-TYPE DOMAIN-CONTAINING PROTEIN-RELATED"/>
    <property type="match status" value="1"/>
</dbReference>
<keyword evidence="4" id="KW-1185">Reference proteome</keyword>
<protein>
    <submittedName>
        <fullName evidence="3">Zinc finger C2H2</fullName>
    </submittedName>
</protein>
<feature type="compositionally biased region" description="Low complexity" evidence="1">
    <location>
        <begin position="571"/>
        <end position="588"/>
    </location>
</feature>
<sequence>MSGQMAAVGGNNAVHAVSPNTESAPNTLKRGRSRSEVPRAASPGLMDLMTSHGGPPVAGLYHSPSQGASMEHVPVSVAPGPDNAGADDDEDMDGYDDKGLVMEFPPVSRLPVPTFEGFKAQIEQVNPRLEPALIHRFAHEQVRRYKKLVELQQKHSTAVANGRCKTGKFCFALGGEAKLLEQRKTSASSEAGQTQFRIADFNAGPDQPYAMAEGAIAAAQFPPGVPIPPVAHLPAEFECSICFSVKKFQKPSDWTKHVHEDAQPFTCSFPECSEPKSFKRKADWVRHENELHRHLEWWTCSFSECNHTCYRKNNFLQHLVREHKMPDPMVKKGKSAAGDGLSDSQRQQEVARVWQLIEECRHETSDTPHREPCRFCGNICASWRKLTVHLGKHMEQLTMPVLQLARQSCASPPPAHPVGGMGVSQATQAAPFPRHQDATAHLGRGQYVPSTNPNPLPNQNYAYDMPVSGYPSIAGGELSMEPESMTEPFQPSDQYAGYSMGQFGPATLHPPGQTHPLHQNSVTYPPPRPRTPDAHAAMLPNSYSMSSHLLPQESTLYPVEAGYPAYQPGVTTSPYTSGPYTSSYSSQM</sequence>
<dbReference type="PROSITE" id="PS00028">
    <property type="entry name" value="ZINC_FINGER_C2H2_1"/>
    <property type="match status" value="1"/>
</dbReference>
<name>A0A9W9ILM5_9EURO</name>
<evidence type="ECO:0000313" key="3">
    <source>
        <dbReference type="EMBL" id="KAJ5180423.1"/>
    </source>
</evidence>
<evidence type="ECO:0000313" key="4">
    <source>
        <dbReference type="Proteomes" id="UP001146351"/>
    </source>
</evidence>
<accession>A0A9W9ILM5</accession>
<dbReference type="OrthoDB" id="5315052at2759"/>
<feature type="compositionally biased region" description="Low complexity" evidence="1">
    <location>
        <begin position="1"/>
        <end position="17"/>
    </location>
</feature>
<dbReference type="InterPro" id="IPR013087">
    <property type="entry name" value="Znf_C2H2_type"/>
</dbReference>
<proteinExistence type="predicted"/>
<reference evidence="3" key="2">
    <citation type="journal article" date="2023" name="IMA Fungus">
        <title>Comparative genomic study of the Penicillium genus elucidates a diverse pangenome and 15 lateral gene transfer events.</title>
        <authorList>
            <person name="Petersen C."/>
            <person name="Sorensen T."/>
            <person name="Nielsen M.R."/>
            <person name="Sondergaard T.E."/>
            <person name="Sorensen J.L."/>
            <person name="Fitzpatrick D.A."/>
            <person name="Frisvad J.C."/>
            <person name="Nielsen K.L."/>
        </authorList>
    </citation>
    <scope>NUCLEOTIDE SEQUENCE</scope>
    <source>
        <strain evidence="3">IBT 21917</strain>
    </source>
</reference>
<dbReference type="InterPro" id="IPR058925">
    <property type="entry name" value="zf-C2H2_AcuF"/>
</dbReference>
<dbReference type="Pfam" id="PF26082">
    <property type="entry name" value="zf-C2H2_AcuF"/>
    <property type="match status" value="1"/>
</dbReference>
<gene>
    <name evidence="3" type="ORF">N7492_003633</name>
</gene>
<dbReference type="EMBL" id="JAPQKO010000002">
    <property type="protein sequence ID" value="KAJ5180423.1"/>
    <property type="molecule type" value="Genomic_DNA"/>
</dbReference>
<dbReference type="SMART" id="SM00355">
    <property type="entry name" value="ZnF_C2H2"/>
    <property type="match status" value="3"/>
</dbReference>
<reference evidence="3" key="1">
    <citation type="submission" date="2022-11" db="EMBL/GenBank/DDBJ databases">
        <authorList>
            <person name="Petersen C."/>
        </authorList>
    </citation>
    <scope>NUCLEOTIDE SEQUENCE</scope>
    <source>
        <strain evidence="3">IBT 21917</strain>
    </source>
</reference>
<dbReference type="AlphaFoldDB" id="A0A9W9ILM5"/>
<evidence type="ECO:0000256" key="1">
    <source>
        <dbReference type="SAM" id="MobiDB-lite"/>
    </source>
</evidence>
<feature type="region of interest" description="Disordered" evidence="1">
    <location>
        <begin position="569"/>
        <end position="588"/>
    </location>
</feature>
<evidence type="ECO:0000259" key="2">
    <source>
        <dbReference type="PROSITE" id="PS00028"/>
    </source>
</evidence>